<comment type="caution">
    <text evidence="2">The sequence shown here is derived from an EMBL/GenBank/DDBJ whole genome shotgun (WGS) entry which is preliminary data.</text>
</comment>
<feature type="compositionally biased region" description="Low complexity" evidence="1">
    <location>
        <begin position="215"/>
        <end position="228"/>
    </location>
</feature>
<proteinExistence type="predicted"/>
<dbReference type="Proteomes" id="UP000266841">
    <property type="component" value="Unassembled WGS sequence"/>
</dbReference>
<accession>K0RHM4</accession>
<gene>
    <name evidence="2" type="ORF">THAOC_27434</name>
</gene>
<dbReference type="AlphaFoldDB" id="K0RHM4"/>
<feature type="region of interest" description="Disordered" evidence="1">
    <location>
        <begin position="62"/>
        <end position="90"/>
    </location>
</feature>
<feature type="region of interest" description="Disordered" evidence="1">
    <location>
        <begin position="176"/>
        <end position="234"/>
    </location>
</feature>
<protein>
    <submittedName>
        <fullName evidence="2">Uncharacterized protein</fullName>
    </submittedName>
</protein>
<organism evidence="2 3">
    <name type="scientific">Thalassiosira oceanica</name>
    <name type="common">Marine diatom</name>
    <dbReference type="NCBI Taxonomy" id="159749"/>
    <lineage>
        <taxon>Eukaryota</taxon>
        <taxon>Sar</taxon>
        <taxon>Stramenopiles</taxon>
        <taxon>Ochrophyta</taxon>
        <taxon>Bacillariophyta</taxon>
        <taxon>Coscinodiscophyceae</taxon>
        <taxon>Thalassiosirophycidae</taxon>
        <taxon>Thalassiosirales</taxon>
        <taxon>Thalassiosiraceae</taxon>
        <taxon>Thalassiosira</taxon>
    </lineage>
</organism>
<evidence type="ECO:0000313" key="3">
    <source>
        <dbReference type="Proteomes" id="UP000266841"/>
    </source>
</evidence>
<name>K0RHM4_THAOC</name>
<dbReference type="EMBL" id="AGNL01038314">
    <property type="protein sequence ID" value="EJK53183.1"/>
    <property type="molecule type" value="Genomic_DNA"/>
</dbReference>
<reference evidence="2 3" key="1">
    <citation type="journal article" date="2012" name="Genome Biol.">
        <title>Genome and low-iron response of an oceanic diatom adapted to chronic iron limitation.</title>
        <authorList>
            <person name="Lommer M."/>
            <person name="Specht M."/>
            <person name="Roy A.S."/>
            <person name="Kraemer L."/>
            <person name="Andreson R."/>
            <person name="Gutowska M.A."/>
            <person name="Wolf J."/>
            <person name="Bergner S.V."/>
            <person name="Schilhabel M.B."/>
            <person name="Klostermeier U.C."/>
            <person name="Beiko R.G."/>
            <person name="Rosenstiel P."/>
            <person name="Hippler M."/>
            <person name="Laroche J."/>
        </authorList>
    </citation>
    <scope>NUCLEOTIDE SEQUENCE [LARGE SCALE GENOMIC DNA]</scope>
    <source>
        <strain evidence="2 3">CCMP1005</strain>
    </source>
</reference>
<evidence type="ECO:0000256" key="1">
    <source>
        <dbReference type="SAM" id="MobiDB-lite"/>
    </source>
</evidence>
<keyword evidence="3" id="KW-1185">Reference proteome</keyword>
<sequence>MAVEHPPGLGSALYTLHMSESPGVRGALITEQMNCAEVLSGSVGRAAGRRRGGPVSVTRARWRGRSWPTSRTPSGGGGTPPCTPSGDSSRNLDLFASSAHGTRLNAPLTGAFAAGGGRRGGRSRGGVACRMTTYSRDEVAVGFDTANVGPFFLMTKGTAASAPGASKAHTVSAVGGTLLDGEGGEERQEAVDTHNNNNSLIAEKVSTGQPPQPSRPQSVSRSRSQPQRATRPRS</sequence>
<evidence type="ECO:0000313" key="2">
    <source>
        <dbReference type="EMBL" id="EJK53183.1"/>
    </source>
</evidence>